<proteinExistence type="predicted"/>
<protein>
    <submittedName>
        <fullName evidence="4 5">Transcriptional regulator</fullName>
    </submittedName>
</protein>
<evidence type="ECO:0000313" key="7">
    <source>
        <dbReference type="Proteomes" id="UP000294726"/>
    </source>
</evidence>
<dbReference type="RefSeq" id="WP_004165000.1">
    <property type="nucleotide sequence ID" value="NZ_CP014324.1"/>
</dbReference>
<dbReference type="PROSITE" id="PS50943">
    <property type="entry name" value="HTH_CROC1"/>
    <property type="match status" value="1"/>
</dbReference>
<dbReference type="CDD" id="cd00093">
    <property type="entry name" value="HTH_XRE"/>
    <property type="match status" value="1"/>
</dbReference>
<dbReference type="AlphaFoldDB" id="A0A3S7H1C7"/>
<dbReference type="EMBL" id="LR031358">
    <property type="protein sequence ID" value="VDB97938.1"/>
    <property type="molecule type" value="Genomic_DNA"/>
</dbReference>
<dbReference type="GO" id="GO:0003677">
    <property type="term" value="F:DNA binding"/>
    <property type="evidence" value="ECO:0007669"/>
    <property type="project" value="UniProtKB-KW"/>
</dbReference>
<dbReference type="Pfam" id="PF01381">
    <property type="entry name" value="HTH_3"/>
    <property type="match status" value="1"/>
</dbReference>
<dbReference type="EMBL" id="MLOK01000036">
    <property type="protein sequence ID" value="OIM21362.1"/>
    <property type="molecule type" value="Genomic_DNA"/>
</dbReference>
<keyword evidence="2" id="KW-1133">Transmembrane helix</keyword>
<evidence type="ECO:0000313" key="4">
    <source>
        <dbReference type="EMBL" id="OIM21362.1"/>
    </source>
</evidence>
<dbReference type="PANTHER" id="PTHR46558:SF4">
    <property type="entry name" value="DNA-BIDING PHAGE PROTEIN"/>
    <property type="match status" value="1"/>
</dbReference>
<name>A0A3S7H1C7_OENOE</name>
<evidence type="ECO:0000259" key="3">
    <source>
        <dbReference type="PROSITE" id="PS50943"/>
    </source>
</evidence>
<feature type="transmembrane region" description="Helical" evidence="2">
    <location>
        <begin position="99"/>
        <end position="118"/>
    </location>
</feature>
<evidence type="ECO:0000313" key="5">
    <source>
        <dbReference type="EMBL" id="VDB97938.1"/>
    </source>
</evidence>
<sequence length="122" mass="14150">MAKFPEQLKKYRNKKNLSQEDLAGKLFISRQAISKWESGETTPDLNNLIKLSELLDVSLDTLVLGSEEQNSRIDNKQFSFDPNSGNYKRKYGQMNVWDFLARFWWLIFAIGGFIAWIIRGGN</sequence>
<dbReference type="SUPFAM" id="SSF47413">
    <property type="entry name" value="lambda repressor-like DNA-binding domains"/>
    <property type="match status" value="1"/>
</dbReference>
<dbReference type="Proteomes" id="UP000181728">
    <property type="component" value="Unassembled WGS sequence"/>
</dbReference>
<dbReference type="Gene3D" id="1.10.260.40">
    <property type="entry name" value="lambda repressor-like DNA-binding domains"/>
    <property type="match status" value="1"/>
</dbReference>
<gene>
    <name evidence="4" type="ORF">ATX59_04090</name>
    <name evidence="5" type="ORF">OENI_0823</name>
</gene>
<evidence type="ECO:0000313" key="6">
    <source>
        <dbReference type="Proteomes" id="UP000181728"/>
    </source>
</evidence>
<feature type="domain" description="HTH cro/C1-type" evidence="3">
    <location>
        <begin position="8"/>
        <end position="62"/>
    </location>
</feature>
<dbReference type="InterPro" id="IPR010982">
    <property type="entry name" value="Lambda_DNA-bd_dom_sf"/>
</dbReference>
<keyword evidence="1" id="KW-0238">DNA-binding</keyword>
<dbReference type="InterPro" id="IPR001387">
    <property type="entry name" value="Cro/C1-type_HTH"/>
</dbReference>
<keyword evidence="2" id="KW-0812">Transmembrane</keyword>
<dbReference type="SMART" id="SM00530">
    <property type="entry name" value="HTH_XRE"/>
    <property type="match status" value="1"/>
</dbReference>
<keyword evidence="2" id="KW-0472">Membrane</keyword>
<reference evidence="4 6" key="1">
    <citation type="journal article" date="2016" name="BMC Genomics">
        <title>Consensus pan-genome assembly of the specialised wine bacterium Oenococcus oeni.</title>
        <authorList>
            <person name="Sternes P.R."/>
            <person name="Borneman A.R."/>
        </authorList>
    </citation>
    <scope>NUCLEOTIDE SEQUENCE [LARGE SCALE GENOMIC DNA]</scope>
    <source>
        <strain evidence="4 6">AWRIB661</strain>
    </source>
</reference>
<evidence type="ECO:0000256" key="1">
    <source>
        <dbReference type="ARBA" id="ARBA00023125"/>
    </source>
</evidence>
<accession>A0A3S7H1C7</accession>
<reference evidence="5 7" key="2">
    <citation type="submission" date="2018-08" db="EMBL/GenBank/DDBJ databases">
        <authorList>
            <person name="Lorentzen P. G. S. M."/>
        </authorList>
    </citation>
    <scope>NUCLEOTIDE SEQUENCE [LARGE SCALE GENOMIC DNA]</scope>
    <source>
        <strain evidence="5 7">CRBO_1381</strain>
    </source>
</reference>
<dbReference type="Proteomes" id="UP000294726">
    <property type="component" value="Chromosome"/>
</dbReference>
<evidence type="ECO:0000256" key="2">
    <source>
        <dbReference type="SAM" id="Phobius"/>
    </source>
</evidence>
<dbReference type="PANTHER" id="PTHR46558">
    <property type="entry name" value="TRACRIPTIONAL REGULATORY PROTEIN-RELATED-RELATED"/>
    <property type="match status" value="1"/>
</dbReference>
<organism evidence="4 6">
    <name type="scientific">Oenococcus oeni</name>
    <name type="common">Leuconostoc oenos</name>
    <dbReference type="NCBI Taxonomy" id="1247"/>
    <lineage>
        <taxon>Bacteria</taxon>
        <taxon>Bacillati</taxon>
        <taxon>Bacillota</taxon>
        <taxon>Bacilli</taxon>
        <taxon>Lactobacillales</taxon>
        <taxon>Lactobacillaceae</taxon>
        <taxon>Oenococcus</taxon>
    </lineage>
</organism>